<dbReference type="Proteomes" id="UP000499080">
    <property type="component" value="Unassembled WGS sequence"/>
</dbReference>
<feature type="non-terminal residue" evidence="1">
    <location>
        <position position="45"/>
    </location>
</feature>
<gene>
    <name evidence="1" type="primary">R1A1-elementORF2_94</name>
    <name evidence="1" type="ORF">AVEN_168552_1</name>
</gene>
<protein>
    <submittedName>
        <fullName evidence="1">Uncharacterized protein</fullName>
    </submittedName>
</protein>
<comment type="caution">
    <text evidence="1">The sequence shown here is derived from an EMBL/GenBank/DDBJ whole genome shotgun (WGS) entry which is preliminary data.</text>
</comment>
<evidence type="ECO:0000313" key="1">
    <source>
        <dbReference type="EMBL" id="GBM42984.1"/>
    </source>
</evidence>
<sequence length="45" mass="5107">MLYYIALSNNKQAFSSENIIVPYSRSIPVTANSRSDHPHLFPAQK</sequence>
<name>A0A4Y2FTL7_ARAVE</name>
<dbReference type="EMBL" id="BGPR01001012">
    <property type="protein sequence ID" value="GBM42984.1"/>
    <property type="molecule type" value="Genomic_DNA"/>
</dbReference>
<keyword evidence="2" id="KW-1185">Reference proteome</keyword>
<proteinExistence type="predicted"/>
<organism evidence="1 2">
    <name type="scientific">Araneus ventricosus</name>
    <name type="common">Orbweaver spider</name>
    <name type="synonym">Epeira ventricosa</name>
    <dbReference type="NCBI Taxonomy" id="182803"/>
    <lineage>
        <taxon>Eukaryota</taxon>
        <taxon>Metazoa</taxon>
        <taxon>Ecdysozoa</taxon>
        <taxon>Arthropoda</taxon>
        <taxon>Chelicerata</taxon>
        <taxon>Arachnida</taxon>
        <taxon>Araneae</taxon>
        <taxon>Araneomorphae</taxon>
        <taxon>Entelegynae</taxon>
        <taxon>Araneoidea</taxon>
        <taxon>Araneidae</taxon>
        <taxon>Araneus</taxon>
    </lineage>
</organism>
<evidence type="ECO:0000313" key="2">
    <source>
        <dbReference type="Proteomes" id="UP000499080"/>
    </source>
</evidence>
<accession>A0A4Y2FTL7</accession>
<reference evidence="1 2" key="1">
    <citation type="journal article" date="2019" name="Sci. Rep.">
        <title>Orb-weaving spider Araneus ventricosus genome elucidates the spidroin gene catalogue.</title>
        <authorList>
            <person name="Kono N."/>
            <person name="Nakamura H."/>
            <person name="Ohtoshi R."/>
            <person name="Moran D.A.P."/>
            <person name="Shinohara A."/>
            <person name="Yoshida Y."/>
            <person name="Fujiwara M."/>
            <person name="Mori M."/>
            <person name="Tomita M."/>
            <person name="Arakawa K."/>
        </authorList>
    </citation>
    <scope>NUCLEOTIDE SEQUENCE [LARGE SCALE GENOMIC DNA]</scope>
</reference>
<dbReference type="AlphaFoldDB" id="A0A4Y2FTL7"/>